<protein>
    <submittedName>
        <fullName evidence="5">N-acetyltransferase GCN5</fullName>
    </submittedName>
</protein>
<evidence type="ECO:0000313" key="6">
    <source>
        <dbReference type="Proteomes" id="UP000054007"/>
    </source>
</evidence>
<dbReference type="Pfam" id="PF00583">
    <property type="entry name" value="Acetyltransf_1"/>
    <property type="match status" value="1"/>
</dbReference>
<evidence type="ECO:0000256" key="1">
    <source>
        <dbReference type="ARBA" id="ARBA00008694"/>
    </source>
</evidence>
<dbReference type="GO" id="GO:0008080">
    <property type="term" value="F:N-acetyltransferase activity"/>
    <property type="evidence" value="ECO:0007669"/>
    <property type="project" value="TreeGrafter"/>
</dbReference>
<keyword evidence="2 5" id="KW-0808">Transferase</keyword>
<evidence type="ECO:0000256" key="3">
    <source>
        <dbReference type="ARBA" id="ARBA00023315"/>
    </source>
</evidence>
<organism evidence="5 6">
    <name type="scientific">Cylindrobasidium torrendii FP15055 ss-10</name>
    <dbReference type="NCBI Taxonomy" id="1314674"/>
    <lineage>
        <taxon>Eukaryota</taxon>
        <taxon>Fungi</taxon>
        <taxon>Dikarya</taxon>
        <taxon>Basidiomycota</taxon>
        <taxon>Agaricomycotina</taxon>
        <taxon>Agaricomycetes</taxon>
        <taxon>Agaricomycetidae</taxon>
        <taxon>Agaricales</taxon>
        <taxon>Marasmiineae</taxon>
        <taxon>Physalacriaceae</taxon>
        <taxon>Cylindrobasidium</taxon>
    </lineage>
</organism>
<dbReference type="CDD" id="cd04301">
    <property type="entry name" value="NAT_SF"/>
    <property type="match status" value="1"/>
</dbReference>
<dbReference type="SUPFAM" id="SSF55729">
    <property type="entry name" value="Acyl-CoA N-acyltransferases (Nat)"/>
    <property type="match status" value="1"/>
</dbReference>
<name>A0A0D7BQ80_9AGAR</name>
<accession>A0A0D7BQ80</accession>
<evidence type="ECO:0000259" key="4">
    <source>
        <dbReference type="PROSITE" id="PS51186"/>
    </source>
</evidence>
<sequence>MYAATTRPATPDDIPTILSFIIELAVYEKERDKALATPESMHKALFEDGHVANAFIAEADNKPVGFALYFYNFSTWIGKKGIYLEDLYVTPSARNLGVGKALFRALAKVAIEEDCGRIDWSVLKWNTPSIGFYESSLGAIRQEEWVGMRLEGAEAFERLKSLGA</sequence>
<dbReference type="FunFam" id="3.40.630.30:FF:000064">
    <property type="entry name" value="GNAT family acetyltransferase"/>
    <property type="match status" value="1"/>
</dbReference>
<keyword evidence="6" id="KW-1185">Reference proteome</keyword>
<dbReference type="OrthoDB" id="7305308at2759"/>
<reference evidence="5 6" key="1">
    <citation type="journal article" date="2015" name="Fungal Genet. Biol.">
        <title>Evolution of novel wood decay mechanisms in Agaricales revealed by the genome sequences of Fistulina hepatica and Cylindrobasidium torrendii.</title>
        <authorList>
            <person name="Floudas D."/>
            <person name="Held B.W."/>
            <person name="Riley R."/>
            <person name="Nagy L.G."/>
            <person name="Koehler G."/>
            <person name="Ransdell A.S."/>
            <person name="Younus H."/>
            <person name="Chow J."/>
            <person name="Chiniquy J."/>
            <person name="Lipzen A."/>
            <person name="Tritt A."/>
            <person name="Sun H."/>
            <person name="Haridas S."/>
            <person name="LaButti K."/>
            <person name="Ohm R.A."/>
            <person name="Kues U."/>
            <person name="Blanchette R.A."/>
            <person name="Grigoriev I.V."/>
            <person name="Minto R.E."/>
            <person name="Hibbett D.S."/>
        </authorList>
    </citation>
    <scope>NUCLEOTIDE SEQUENCE [LARGE SCALE GENOMIC DNA]</scope>
    <source>
        <strain evidence="5 6">FP15055 ss-10</strain>
    </source>
</reference>
<comment type="similarity">
    <text evidence="1">Belongs to the acetyltransferase family.</text>
</comment>
<dbReference type="Proteomes" id="UP000054007">
    <property type="component" value="Unassembled WGS sequence"/>
</dbReference>
<keyword evidence="3" id="KW-0012">Acyltransferase</keyword>
<dbReference type="AlphaFoldDB" id="A0A0D7BQ80"/>
<evidence type="ECO:0000256" key="2">
    <source>
        <dbReference type="ARBA" id="ARBA00022679"/>
    </source>
</evidence>
<gene>
    <name evidence="5" type="ORF">CYLTODRAFT_417692</name>
</gene>
<dbReference type="InterPro" id="IPR000182">
    <property type="entry name" value="GNAT_dom"/>
</dbReference>
<dbReference type="EMBL" id="KN880441">
    <property type="protein sequence ID" value="KIY72683.1"/>
    <property type="molecule type" value="Genomic_DNA"/>
</dbReference>
<dbReference type="PANTHER" id="PTHR10545:SF29">
    <property type="entry name" value="GH14572P-RELATED"/>
    <property type="match status" value="1"/>
</dbReference>
<proteinExistence type="inferred from homology"/>
<dbReference type="InterPro" id="IPR016181">
    <property type="entry name" value="Acyl_CoA_acyltransferase"/>
</dbReference>
<dbReference type="Gene3D" id="3.40.630.30">
    <property type="match status" value="1"/>
</dbReference>
<dbReference type="PROSITE" id="PS51186">
    <property type="entry name" value="GNAT"/>
    <property type="match status" value="1"/>
</dbReference>
<dbReference type="PANTHER" id="PTHR10545">
    <property type="entry name" value="DIAMINE N-ACETYLTRANSFERASE"/>
    <property type="match status" value="1"/>
</dbReference>
<dbReference type="STRING" id="1314674.A0A0D7BQ80"/>
<evidence type="ECO:0000313" key="5">
    <source>
        <dbReference type="EMBL" id="KIY72683.1"/>
    </source>
</evidence>
<feature type="domain" description="N-acetyltransferase" evidence="4">
    <location>
        <begin position="4"/>
        <end position="163"/>
    </location>
</feature>
<dbReference type="InterPro" id="IPR051016">
    <property type="entry name" value="Diverse_Substrate_AcTransf"/>
</dbReference>